<keyword evidence="3" id="KW-1185">Reference proteome</keyword>
<dbReference type="AlphaFoldDB" id="A0A7M3SU20"/>
<keyword evidence="1" id="KW-0812">Transmembrane</keyword>
<evidence type="ECO:0000256" key="1">
    <source>
        <dbReference type="SAM" id="Phobius"/>
    </source>
</evidence>
<name>A0A7M3SU20_9ACTN</name>
<dbReference type="Proteomes" id="UP000444980">
    <property type="component" value="Unassembled WGS sequence"/>
</dbReference>
<evidence type="ECO:0000313" key="2">
    <source>
        <dbReference type="EMBL" id="GED96144.1"/>
    </source>
</evidence>
<keyword evidence="1" id="KW-1133">Transmembrane helix</keyword>
<comment type="caution">
    <text evidence="2">The sequence shown here is derived from an EMBL/GenBank/DDBJ whole genome shotgun (WGS) entry which is preliminary data.</text>
</comment>
<evidence type="ECO:0000313" key="3">
    <source>
        <dbReference type="Proteomes" id="UP000444980"/>
    </source>
</evidence>
<keyword evidence="1" id="KW-0472">Membrane</keyword>
<gene>
    <name evidence="2" type="ORF">nbrc107697_01830</name>
</gene>
<sequence length="362" mass="37439">MPVEQQCARFGRVVVAGADGPPPDVLVEAFADDGFAVESVESGGDGVVGLCCFDVGESAAPALVESVRALRRRCGAVALVGTGLTACPTWPTRIADAARVLDPDGVLPVFALALDVAARGERPASGLPELLDWVGEESDARAGAELSRRATAERLSGLRVGSAAVRSWAGGHIHGAFREVAFQAQDAAASLRARDVPAYTGWLRQCCAAVEQRLVVGVAEQAAHLQAVALVGLRAYDPVDDPRPAAPPAAAPQWPRRAWGAEDAVLVLIGASSGLGVGRLVAGSLSGWISPWTAVALAVVLGVSVAAGAVALRRRVLLRAQARSWAGEVIADARARTEWRVAGMLNAVEPTATARIRRAVAS</sequence>
<organism evidence="2 3">
    <name type="scientific">Gordonia crocea</name>
    <dbReference type="NCBI Taxonomy" id="589162"/>
    <lineage>
        <taxon>Bacteria</taxon>
        <taxon>Bacillati</taxon>
        <taxon>Actinomycetota</taxon>
        <taxon>Actinomycetes</taxon>
        <taxon>Mycobacteriales</taxon>
        <taxon>Gordoniaceae</taxon>
        <taxon>Gordonia</taxon>
    </lineage>
</organism>
<proteinExistence type="predicted"/>
<reference evidence="3" key="1">
    <citation type="submission" date="2019-06" db="EMBL/GenBank/DDBJ databases">
        <title>Gordonia isolated from sludge of a wastewater treatment plant.</title>
        <authorList>
            <person name="Tamura T."/>
            <person name="Aoyama K."/>
            <person name="Kang Y."/>
            <person name="Saito S."/>
            <person name="Akiyama N."/>
            <person name="Yazawa K."/>
            <person name="Gonoi T."/>
            <person name="Mikami Y."/>
        </authorList>
    </citation>
    <scope>NUCLEOTIDE SEQUENCE [LARGE SCALE GENOMIC DNA]</scope>
    <source>
        <strain evidence="3">NBRC 107697</strain>
    </source>
</reference>
<protein>
    <submittedName>
        <fullName evidence="2">Uncharacterized protein</fullName>
    </submittedName>
</protein>
<accession>A0A7M3SU20</accession>
<feature type="transmembrane region" description="Helical" evidence="1">
    <location>
        <begin position="288"/>
        <end position="312"/>
    </location>
</feature>
<dbReference type="EMBL" id="BJOU01000001">
    <property type="protein sequence ID" value="GED96144.1"/>
    <property type="molecule type" value="Genomic_DNA"/>
</dbReference>